<evidence type="ECO:0000256" key="3">
    <source>
        <dbReference type="ARBA" id="ARBA00022723"/>
    </source>
</evidence>
<dbReference type="PANTHER" id="PTHR36701">
    <property type="entry name" value="EPOXYQUEUOSINE REDUCTASE QUEH"/>
    <property type="match status" value="1"/>
</dbReference>
<dbReference type="Pfam" id="PF02677">
    <property type="entry name" value="QueH"/>
    <property type="match status" value="1"/>
</dbReference>
<evidence type="ECO:0000256" key="6">
    <source>
        <dbReference type="ARBA" id="ARBA00023004"/>
    </source>
</evidence>
<keyword evidence="4" id="KW-0671">Queuosine biosynthesis</keyword>
<evidence type="ECO:0000256" key="5">
    <source>
        <dbReference type="ARBA" id="ARBA00023002"/>
    </source>
</evidence>
<keyword evidence="3" id="KW-0479">Metal-binding</keyword>
<keyword evidence="8" id="KW-1015">Disulfide bond</keyword>
<gene>
    <name evidence="10" type="ORF">S01H1_84519</name>
</gene>
<sequence>METMARATDLPLIIDQGYDMLRYFQAVVGHESERCPDCYRLRLSRTAEVAHQRGFDAFTTTLLVSPYQNHELIRELGEGLGGEWGVEFYYQDFRPGFREGHRLSRELGLYHQGYCGCVYSEWERYGKV</sequence>
<protein>
    <submittedName>
        <fullName evidence="10">Uncharacterized protein</fullName>
    </submittedName>
</protein>
<evidence type="ECO:0000256" key="8">
    <source>
        <dbReference type="ARBA" id="ARBA00023157"/>
    </source>
</evidence>
<accession>X0XHN1</accession>
<feature type="non-terminal residue" evidence="10">
    <location>
        <position position="128"/>
    </location>
</feature>
<evidence type="ECO:0000313" key="10">
    <source>
        <dbReference type="EMBL" id="GAG42684.1"/>
    </source>
</evidence>
<dbReference type="EMBL" id="BARS01057727">
    <property type="protein sequence ID" value="GAG42684.1"/>
    <property type="molecule type" value="Genomic_DNA"/>
</dbReference>
<keyword evidence="5" id="KW-0560">Oxidoreductase</keyword>
<evidence type="ECO:0000256" key="9">
    <source>
        <dbReference type="ARBA" id="ARBA00023284"/>
    </source>
</evidence>
<keyword evidence="9" id="KW-0676">Redox-active center</keyword>
<evidence type="ECO:0000256" key="4">
    <source>
        <dbReference type="ARBA" id="ARBA00022785"/>
    </source>
</evidence>
<evidence type="ECO:0000256" key="2">
    <source>
        <dbReference type="ARBA" id="ARBA00022694"/>
    </source>
</evidence>
<dbReference type="GO" id="GO:0046872">
    <property type="term" value="F:metal ion binding"/>
    <property type="evidence" value="ECO:0007669"/>
    <property type="project" value="UniProtKB-KW"/>
</dbReference>
<dbReference type="GO" id="GO:0016491">
    <property type="term" value="F:oxidoreductase activity"/>
    <property type="evidence" value="ECO:0007669"/>
    <property type="project" value="UniProtKB-KW"/>
</dbReference>
<keyword evidence="1" id="KW-0004">4Fe-4S</keyword>
<evidence type="ECO:0000256" key="1">
    <source>
        <dbReference type="ARBA" id="ARBA00022485"/>
    </source>
</evidence>
<dbReference type="InterPro" id="IPR003828">
    <property type="entry name" value="QueH"/>
</dbReference>
<dbReference type="PANTHER" id="PTHR36701:SF1">
    <property type="entry name" value="EPOXYQUEUOSINE REDUCTASE QUEH"/>
    <property type="match status" value="1"/>
</dbReference>
<keyword evidence="2" id="KW-0819">tRNA processing</keyword>
<evidence type="ECO:0000256" key="7">
    <source>
        <dbReference type="ARBA" id="ARBA00023014"/>
    </source>
</evidence>
<name>X0XHN1_9ZZZZ</name>
<keyword evidence="6" id="KW-0408">Iron</keyword>
<dbReference type="GO" id="GO:0008616">
    <property type="term" value="P:tRNA queuosine(34) biosynthetic process"/>
    <property type="evidence" value="ECO:0007669"/>
    <property type="project" value="UniProtKB-KW"/>
</dbReference>
<keyword evidence="7" id="KW-0411">Iron-sulfur</keyword>
<reference evidence="10" key="1">
    <citation type="journal article" date="2014" name="Front. Microbiol.">
        <title>High frequency of phylogenetically diverse reductive dehalogenase-homologous genes in deep subseafloor sedimentary metagenomes.</title>
        <authorList>
            <person name="Kawai M."/>
            <person name="Futagami T."/>
            <person name="Toyoda A."/>
            <person name="Takaki Y."/>
            <person name="Nishi S."/>
            <person name="Hori S."/>
            <person name="Arai W."/>
            <person name="Tsubouchi T."/>
            <person name="Morono Y."/>
            <person name="Uchiyama I."/>
            <person name="Ito T."/>
            <person name="Fujiyama A."/>
            <person name="Inagaki F."/>
            <person name="Takami H."/>
        </authorList>
    </citation>
    <scope>NUCLEOTIDE SEQUENCE</scope>
    <source>
        <strain evidence="10">Expedition CK06-06</strain>
    </source>
</reference>
<proteinExistence type="predicted"/>
<dbReference type="AlphaFoldDB" id="X0XHN1"/>
<dbReference type="GO" id="GO:0051539">
    <property type="term" value="F:4 iron, 4 sulfur cluster binding"/>
    <property type="evidence" value="ECO:0007669"/>
    <property type="project" value="UniProtKB-KW"/>
</dbReference>
<organism evidence="10">
    <name type="scientific">marine sediment metagenome</name>
    <dbReference type="NCBI Taxonomy" id="412755"/>
    <lineage>
        <taxon>unclassified sequences</taxon>
        <taxon>metagenomes</taxon>
        <taxon>ecological metagenomes</taxon>
    </lineage>
</organism>
<comment type="caution">
    <text evidence="10">The sequence shown here is derived from an EMBL/GenBank/DDBJ whole genome shotgun (WGS) entry which is preliminary data.</text>
</comment>